<proteinExistence type="predicted"/>
<sequence>MTVPVPAASRAAEPLCYPARSLVIITGLPGAGKSTLLGRLYPLTGAETAPVRVDGATVVDSMQSRLRWAAPLARAPKPIRTATVFVTHVRRVRAALRRGESVVAHNRGCGPLVLRGFARLARRAGASFHLVILDVPADAAMAGQRARGRVVPRRTFDRHRRHCAALLARVLSGDPAPAASALVLDREAARRLPGIRFG</sequence>
<name>A0ABT4S583_9ACTN</name>
<keyword evidence="2" id="KW-1185">Reference proteome</keyword>
<dbReference type="InterPro" id="IPR027417">
    <property type="entry name" value="P-loop_NTPase"/>
</dbReference>
<dbReference type="SUPFAM" id="SSF52540">
    <property type="entry name" value="P-loop containing nucleoside triphosphate hydrolases"/>
    <property type="match status" value="1"/>
</dbReference>
<dbReference type="EMBL" id="JAPNNL010000006">
    <property type="protein sequence ID" value="MDA0632364.1"/>
    <property type="molecule type" value="Genomic_DNA"/>
</dbReference>
<dbReference type="RefSeq" id="WP_270153139.1">
    <property type="nucleotide sequence ID" value="NZ_JAPNNL010000006.1"/>
</dbReference>
<protein>
    <submittedName>
        <fullName evidence="1">AAA family ATPase</fullName>
    </submittedName>
</protein>
<dbReference type="Proteomes" id="UP001144036">
    <property type="component" value="Unassembled WGS sequence"/>
</dbReference>
<evidence type="ECO:0000313" key="2">
    <source>
        <dbReference type="Proteomes" id="UP001144036"/>
    </source>
</evidence>
<gene>
    <name evidence="1" type="ORF">OUY22_02975</name>
</gene>
<dbReference type="Gene3D" id="3.40.50.300">
    <property type="entry name" value="P-loop containing nucleotide triphosphate hydrolases"/>
    <property type="match status" value="1"/>
</dbReference>
<organism evidence="1 2">
    <name type="scientific">Nonomuraea corallina</name>
    <dbReference type="NCBI Taxonomy" id="2989783"/>
    <lineage>
        <taxon>Bacteria</taxon>
        <taxon>Bacillati</taxon>
        <taxon>Actinomycetota</taxon>
        <taxon>Actinomycetes</taxon>
        <taxon>Streptosporangiales</taxon>
        <taxon>Streptosporangiaceae</taxon>
        <taxon>Nonomuraea</taxon>
    </lineage>
</organism>
<reference evidence="1" key="1">
    <citation type="submission" date="2022-11" db="EMBL/GenBank/DDBJ databases">
        <title>Nonomuraea corallina sp. nov., a new species of the genus Nonomuraea isolated from sea side sediment in Thai sea.</title>
        <authorList>
            <person name="Ngamcharungchit C."/>
            <person name="Matsumoto A."/>
            <person name="Suriyachadkun C."/>
            <person name="Panbangred W."/>
            <person name="Inahashi Y."/>
            <person name="Intra B."/>
        </authorList>
    </citation>
    <scope>NUCLEOTIDE SEQUENCE</scope>
    <source>
        <strain evidence="1">MCN248</strain>
    </source>
</reference>
<dbReference type="Pfam" id="PF13671">
    <property type="entry name" value="AAA_33"/>
    <property type="match status" value="1"/>
</dbReference>
<evidence type="ECO:0000313" key="1">
    <source>
        <dbReference type="EMBL" id="MDA0632364.1"/>
    </source>
</evidence>
<accession>A0ABT4S583</accession>
<comment type="caution">
    <text evidence="1">The sequence shown here is derived from an EMBL/GenBank/DDBJ whole genome shotgun (WGS) entry which is preliminary data.</text>
</comment>